<dbReference type="PANTHER" id="PTHR30555:SF0">
    <property type="entry name" value="CATALASE-PEROXIDASE"/>
    <property type="match status" value="1"/>
</dbReference>
<keyword evidence="2 12" id="KW-0349">Heme</keyword>
<evidence type="ECO:0000313" key="15">
    <source>
        <dbReference type="EMBL" id="SMF27570.1"/>
    </source>
</evidence>
<evidence type="ECO:0000256" key="10">
    <source>
        <dbReference type="ARBA" id="ARBA00067012"/>
    </source>
</evidence>
<dbReference type="PANTHER" id="PTHR30555">
    <property type="entry name" value="HYDROPEROXIDASE I, BIFUNCTIONAL CATALASE-PEROXIDASE"/>
    <property type="match status" value="1"/>
</dbReference>
<dbReference type="AlphaFoldDB" id="A0A1Y6BT20"/>
<evidence type="ECO:0000256" key="4">
    <source>
        <dbReference type="ARBA" id="ARBA00023002"/>
    </source>
</evidence>
<dbReference type="GO" id="GO:0046872">
    <property type="term" value="F:metal ion binding"/>
    <property type="evidence" value="ECO:0007669"/>
    <property type="project" value="UniProtKB-KW"/>
</dbReference>
<sequence length="726" mass="79280">MSTESKCPFKHTAGGGTSNQDWWPNQLNLKILHQHSSLSDPMDEDFDYAKAFNSLDLAAVKKDLLTLMADSQDWWPADFGHYGPLFIRMAWHSAGTYRIGDGRGGAGAGQQRFAPLNSWPDNANLDKARRLLWPIKQKYGRKISWADLMILAGNVALESMGFKTFGFAGGRADVWEPEEDVYWGAETTWLGNKRYSGERYLENPLGAVQMGLIYVNPEGPDGNPDPIAAARDIRETFARMAMNDEETVALIAGGHTFGKTHGAGPASHVGAEPEAAGLEQQGLGWRSSFGTGKGSDTITSGLEVTWTSTPTQWSNNFFENLFGYEWELSKSPAGAHQWVAKDGAGAGAIPDAHDPSKRHAPTMLTTDLSLRFDPAYEKISRRFHENPDQFADAFARAWFKLTHRDMGPRARYLGPEVPAEELLWQDPIPAVDHPLVDEQDIATLKGKILASGLSVSQLVSTAWASASTFRGSDKRGGANGARIRLAPQKDWEANQPGQLAKVLKALEGIQHEFNSTPSGGKKVSLADLIVLGGCAGVEQAAQKTGHTVTVPFTPGRMDASQEQTDVVSMAVLEPIADGFRNYLKGKYAVSAEALLVDKAQLLTLTAPEMTVLVGGLRVLGANVGQNRHGVFTQRPEVLSNDFFLNLLDMGTEWKATSDAKDVFEGRDRATGQLKWTGTRVDLVFGSNSQLRALAEVYGSADAQEKFVHDFVAAWNKVMNLDRFDLA</sequence>
<dbReference type="CDD" id="cd08200">
    <property type="entry name" value="catalase_peroxidase_2"/>
    <property type="match status" value="1"/>
</dbReference>
<evidence type="ECO:0000256" key="1">
    <source>
        <dbReference type="ARBA" id="ARBA00022559"/>
    </source>
</evidence>
<feature type="active site" description="Proton acceptor" evidence="12">
    <location>
        <position position="92"/>
    </location>
</feature>
<organism evidence="15 16">
    <name type="scientific">Pseudogulbenkiania subflava DSM 22618</name>
    <dbReference type="NCBI Taxonomy" id="1123014"/>
    <lineage>
        <taxon>Bacteria</taxon>
        <taxon>Pseudomonadati</taxon>
        <taxon>Pseudomonadota</taxon>
        <taxon>Betaproteobacteria</taxon>
        <taxon>Neisseriales</taxon>
        <taxon>Chromobacteriaceae</taxon>
        <taxon>Pseudogulbenkiania</taxon>
    </lineage>
</organism>
<dbReference type="GO" id="GO:0070301">
    <property type="term" value="P:cellular response to hydrogen peroxide"/>
    <property type="evidence" value="ECO:0007669"/>
    <property type="project" value="TreeGrafter"/>
</dbReference>
<dbReference type="PRINTS" id="PR00460">
    <property type="entry name" value="BPEROXIDASE"/>
</dbReference>
<comment type="similarity">
    <text evidence="9 12 13">Belongs to the peroxidase family. Peroxidase/catalase subfamily.</text>
</comment>
<keyword evidence="5 12" id="KW-0408">Iron</keyword>
<name>A0A1Y6BT20_9NEIS</name>
<dbReference type="EC" id="1.11.1.21" evidence="10 12"/>
<dbReference type="Proteomes" id="UP000192920">
    <property type="component" value="Unassembled WGS sequence"/>
</dbReference>
<dbReference type="FunFam" id="1.10.520.10:FF:000004">
    <property type="entry name" value="Catalase-peroxidase"/>
    <property type="match status" value="1"/>
</dbReference>
<dbReference type="InterPro" id="IPR019794">
    <property type="entry name" value="Peroxidases_AS"/>
</dbReference>
<feature type="domain" description="Plant heme peroxidase family profile" evidence="14">
    <location>
        <begin position="125"/>
        <end position="414"/>
    </location>
</feature>
<dbReference type="FunFam" id="1.10.420.10:FF:000004">
    <property type="entry name" value="Catalase-peroxidase"/>
    <property type="match status" value="1"/>
</dbReference>
<comment type="PTM">
    <text evidence="12">Formation of the three residue Trp-Tyr-Met cross-link is important for the catalase, but not the peroxidase activity of the enzyme.</text>
</comment>
<accession>A0A1Y6BT20</accession>
<feature type="site" description="Transition state stabilizer" evidence="12">
    <location>
        <position position="88"/>
    </location>
</feature>
<evidence type="ECO:0000256" key="7">
    <source>
        <dbReference type="ARBA" id="ARBA00049145"/>
    </source>
</evidence>
<proteinExistence type="inferred from homology"/>
<protein>
    <recommendedName>
        <fullName evidence="11 12">Catalase-peroxidase</fullName>
        <shortName evidence="12">CP</shortName>
        <ecNumber evidence="10 12">1.11.1.21</ecNumber>
    </recommendedName>
    <alternativeName>
        <fullName evidence="12">Peroxidase/catalase</fullName>
    </alternativeName>
</protein>
<dbReference type="PROSITE" id="PS00436">
    <property type="entry name" value="PEROXIDASE_2"/>
    <property type="match status" value="1"/>
</dbReference>
<evidence type="ECO:0000256" key="9">
    <source>
        <dbReference type="ARBA" id="ARBA00060838"/>
    </source>
</evidence>
<keyword evidence="4 12" id="KW-0560">Oxidoreductase</keyword>
<reference evidence="16" key="1">
    <citation type="submission" date="2017-04" db="EMBL/GenBank/DDBJ databases">
        <authorList>
            <person name="Varghese N."/>
            <person name="Submissions S."/>
        </authorList>
    </citation>
    <scope>NUCLEOTIDE SEQUENCE [LARGE SCALE GENOMIC DNA]</scope>
    <source>
        <strain evidence="16">DSM 22618</strain>
    </source>
</reference>
<dbReference type="NCBIfam" id="TIGR00198">
    <property type="entry name" value="cat_per_HPI"/>
    <property type="match status" value="1"/>
</dbReference>
<feature type="binding site" description="axial binding residue" evidence="12">
    <location>
        <position position="255"/>
    </location>
    <ligand>
        <name>heme b</name>
        <dbReference type="ChEBI" id="CHEBI:60344"/>
    </ligand>
    <ligandPart>
        <name>Fe</name>
        <dbReference type="ChEBI" id="CHEBI:18248"/>
    </ligandPart>
</feature>
<dbReference type="PROSITE" id="PS50873">
    <property type="entry name" value="PEROXIDASE_4"/>
    <property type="match status" value="1"/>
</dbReference>
<evidence type="ECO:0000256" key="12">
    <source>
        <dbReference type="HAMAP-Rule" id="MF_01961"/>
    </source>
</evidence>
<dbReference type="PRINTS" id="PR00458">
    <property type="entry name" value="PEROXIDASE"/>
</dbReference>
<comment type="catalytic activity">
    <reaction evidence="8 12 13">
        <text>H2O2 + AH2 = A + 2 H2O</text>
        <dbReference type="Rhea" id="RHEA:30275"/>
        <dbReference type="ChEBI" id="CHEBI:13193"/>
        <dbReference type="ChEBI" id="CHEBI:15377"/>
        <dbReference type="ChEBI" id="CHEBI:16240"/>
        <dbReference type="ChEBI" id="CHEBI:17499"/>
        <dbReference type="EC" id="1.11.1.21"/>
    </reaction>
</comment>
<dbReference type="RefSeq" id="WP_085276556.1">
    <property type="nucleotide sequence ID" value="NZ_FXAG01000011.1"/>
</dbReference>
<dbReference type="InterPro" id="IPR002016">
    <property type="entry name" value="Haem_peroxidase"/>
</dbReference>
<gene>
    <name evidence="12" type="primary">katG</name>
    <name evidence="15" type="ORF">SAMN02745746_02311</name>
</gene>
<feature type="cross-link" description="Tryptophyl-tyrosyl-methioninium (Tyr-Met) (with Trp-91)" evidence="12">
    <location>
        <begin position="214"/>
        <end position="240"/>
    </location>
</feature>
<comment type="subunit">
    <text evidence="12">Homodimer or homotetramer.</text>
</comment>
<dbReference type="EMBL" id="FXAG01000011">
    <property type="protein sequence ID" value="SMF27570.1"/>
    <property type="molecule type" value="Genomic_DNA"/>
</dbReference>
<dbReference type="Gene3D" id="1.10.420.10">
    <property type="entry name" value="Peroxidase, domain 2"/>
    <property type="match status" value="2"/>
</dbReference>
<dbReference type="FunFam" id="1.10.520.10:FF:000002">
    <property type="entry name" value="Catalase-peroxidase"/>
    <property type="match status" value="1"/>
</dbReference>
<dbReference type="GO" id="GO:0004096">
    <property type="term" value="F:catalase activity"/>
    <property type="evidence" value="ECO:0007669"/>
    <property type="project" value="UniProtKB-UniRule"/>
</dbReference>
<dbReference type="FunFam" id="1.10.420.10:FF:000002">
    <property type="entry name" value="Catalase-peroxidase"/>
    <property type="match status" value="1"/>
</dbReference>
<keyword evidence="16" id="KW-1185">Reference proteome</keyword>
<evidence type="ECO:0000256" key="11">
    <source>
        <dbReference type="ARBA" id="ARBA00074141"/>
    </source>
</evidence>
<comment type="caution">
    <text evidence="12">Lacks conserved residue(s) required for the propagation of feature annotation.</text>
</comment>
<keyword evidence="1 12" id="KW-0575">Peroxidase</keyword>
<dbReference type="InterPro" id="IPR010255">
    <property type="entry name" value="Haem_peroxidase_sf"/>
</dbReference>
<evidence type="ECO:0000259" key="14">
    <source>
        <dbReference type="PROSITE" id="PS50873"/>
    </source>
</evidence>
<dbReference type="CDD" id="cd00649">
    <property type="entry name" value="catalase_peroxidase_1"/>
    <property type="match status" value="1"/>
</dbReference>
<dbReference type="Gene3D" id="1.10.520.10">
    <property type="match status" value="2"/>
</dbReference>
<keyword evidence="3 12" id="KW-0479">Metal-binding</keyword>
<dbReference type="GO" id="GO:0042744">
    <property type="term" value="P:hydrogen peroxide catabolic process"/>
    <property type="evidence" value="ECO:0007669"/>
    <property type="project" value="UniProtKB-KW"/>
</dbReference>
<evidence type="ECO:0000256" key="13">
    <source>
        <dbReference type="RuleBase" id="RU003451"/>
    </source>
</evidence>
<evidence type="ECO:0000256" key="8">
    <source>
        <dbReference type="ARBA" id="ARBA00051651"/>
    </source>
</evidence>
<keyword evidence="6 12" id="KW-0376">Hydrogen peroxide</keyword>
<dbReference type="STRING" id="1123014.SAMN02745746_02311"/>
<comment type="function">
    <text evidence="12">Bifunctional enzyme with both catalase and broad-spectrum peroxidase activity.</text>
</comment>
<evidence type="ECO:0000256" key="5">
    <source>
        <dbReference type="ARBA" id="ARBA00023004"/>
    </source>
</evidence>
<evidence type="ECO:0000256" key="6">
    <source>
        <dbReference type="ARBA" id="ARBA00023324"/>
    </source>
</evidence>
<evidence type="ECO:0000256" key="2">
    <source>
        <dbReference type="ARBA" id="ARBA00022617"/>
    </source>
</evidence>
<dbReference type="InterPro" id="IPR019793">
    <property type="entry name" value="Peroxidases_heam-ligand_BS"/>
</dbReference>
<dbReference type="GO" id="GO:0005829">
    <property type="term" value="C:cytosol"/>
    <property type="evidence" value="ECO:0007669"/>
    <property type="project" value="TreeGrafter"/>
</dbReference>
<dbReference type="InterPro" id="IPR000763">
    <property type="entry name" value="Catalase_peroxidase"/>
</dbReference>
<comment type="cofactor">
    <cofactor evidence="12">
        <name>heme b</name>
        <dbReference type="ChEBI" id="CHEBI:60344"/>
    </cofactor>
    <text evidence="12">Binds 1 heme b (iron(II)-protoporphyrin IX) group per dimer.</text>
</comment>
<evidence type="ECO:0000313" key="16">
    <source>
        <dbReference type="Proteomes" id="UP000192920"/>
    </source>
</evidence>
<dbReference type="SUPFAM" id="SSF48113">
    <property type="entry name" value="Heme-dependent peroxidases"/>
    <property type="match status" value="2"/>
</dbReference>
<evidence type="ECO:0000256" key="3">
    <source>
        <dbReference type="ARBA" id="ARBA00022723"/>
    </source>
</evidence>
<comment type="catalytic activity">
    <reaction evidence="7 12 13">
        <text>2 H2O2 = O2 + 2 H2O</text>
        <dbReference type="Rhea" id="RHEA:20309"/>
        <dbReference type="ChEBI" id="CHEBI:15377"/>
        <dbReference type="ChEBI" id="CHEBI:15379"/>
        <dbReference type="ChEBI" id="CHEBI:16240"/>
        <dbReference type="EC" id="1.11.1.21"/>
    </reaction>
</comment>
<dbReference type="Pfam" id="PF00141">
    <property type="entry name" value="peroxidase"/>
    <property type="match status" value="2"/>
</dbReference>
<dbReference type="GO" id="GO:0020037">
    <property type="term" value="F:heme binding"/>
    <property type="evidence" value="ECO:0007669"/>
    <property type="project" value="InterPro"/>
</dbReference>
<dbReference type="NCBIfam" id="NF011635">
    <property type="entry name" value="PRK15061.1"/>
    <property type="match status" value="1"/>
</dbReference>
<dbReference type="PROSITE" id="PS00435">
    <property type="entry name" value="PEROXIDASE_1"/>
    <property type="match status" value="1"/>
</dbReference>
<dbReference type="HAMAP" id="MF_01961">
    <property type="entry name" value="Catal_peroxid"/>
    <property type="match status" value="1"/>
</dbReference>